<comment type="function">
    <text evidence="11">Catalyzes the phosphorylation of the hydroxyl group of 4-methyl-5-beta-hydroxyethylthiazole (THZ).</text>
</comment>
<dbReference type="Pfam" id="PF02110">
    <property type="entry name" value="HK"/>
    <property type="match status" value="1"/>
</dbReference>
<evidence type="ECO:0000256" key="3">
    <source>
        <dbReference type="ARBA" id="ARBA00004868"/>
    </source>
</evidence>
<evidence type="ECO:0000256" key="6">
    <source>
        <dbReference type="ARBA" id="ARBA00022741"/>
    </source>
</evidence>
<evidence type="ECO:0000313" key="12">
    <source>
        <dbReference type="EMBL" id="OYD59234.1"/>
    </source>
</evidence>
<comment type="caution">
    <text evidence="12">The sequence shown here is derived from an EMBL/GenBank/DDBJ whole genome shotgun (WGS) entry which is preliminary data.</text>
</comment>
<comment type="pathway">
    <text evidence="3 11">Cofactor biosynthesis; thiamine diphosphate biosynthesis; 4-methyl-5-(2-phosphoethyl)-thiazole from 5-(2-hydroxyethyl)-4-methylthiazole: step 1/1.</text>
</comment>
<keyword evidence="5 11" id="KW-0479">Metal-binding</keyword>
<dbReference type="SUPFAM" id="SSF53613">
    <property type="entry name" value="Ribokinase-like"/>
    <property type="match status" value="1"/>
</dbReference>
<evidence type="ECO:0000256" key="1">
    <source>
        <dbReference type="ARBA" id="ARBA00001771"/>
    </source>
</evidence>
<organism evidence="12 13">
    <name type="scientific">Fictibacillus aquaticus</name>
    <dbReference type="NCBI Taxonomy" id="2021314"/>
    <lineage>
        <taxon>Bacteria</taxon>
        <taxon>Bacillati</taxon>
        <taxon>Bacillota</taxon>
        <taxon>Bacilli</taxon>
        <taxon>Bacillales</taxon>
        <taxon>Fictibacillaceae</taxon>
        <taxon>Fictibacillus</taxon>
    </lineage>
</organism>
<keyword evidence="9 11" id="KW-0460">Magnesium</keyword>
<dbReference type="OrthoDB" id="9778146at2"/>
<dbReference type="CDD" id="cd01170">
    <property type="entry name" value="THZ_kinase"/>
    <property type="match status" value="1"/>
</dbReference>
<dbReference type="EMBL" id="NOII01000001">
    <property type="protein sequence ID" value="OYD59234.1"/>
    <property type="molecule type" value="Genomic_DNA"/>
</dbReference>
<keyword evidence="10 11" id="KW-0784">Thiamine biosynthesis</keyword>
<keyword evidence="13" id="KW-1185">Reference proteome</keyword>
<dbReference type="InterPro" id="IPR000417">
    <property type="entry name" value="Hyethyz_kinase"/>
</dbReference>
<keyword evidence="8 11" id="KW-0067">ATP-binding</keyword>
<dbReference type="GO" id="GO:0000287">
    <property type="term" value="F:magnesium ion binding"/>
    <property type="evidence" value="ECO:0007669"/>
    <property type="project" value="UniProtKB-UniRule"/>
</dbReference>
<name>A0A235FE74_9BACL</name>
<dbReference type="Proteomes" id="UP000215059">
    <property type="component" value="Unassembled WGS sequence"/>
</dbReference>
<evidence type="ECO:0000256" key="11">
    <source>
        <dbReference type="HAMAP-Rule" id="MF_00228"/>
    </source>
</evidence>
<dbReference type="GO" id="GO:0009228">
    <property type="term" value="P:thiamine biosynthetic process"/>
    <property type="evidence" value="ECO:0007669"/>
    <property type="project" value="UniProtKB-KW"/>
</dbReference>
<reference evidence="12 13" key="1">
    <citation type="submission" date="2017-07" db="EMBL/GenBank/DDBJ databases">
        <title>Fictibacillus sp. nov. GDSW-R2A3 Genome sequencing and assembly.</title>
        <authorList>
            <person name="Mayilraj S."/>
        </authorList>
    </citation>
    <scope>NUCLEOTIDE SEQUENCE [LARGE SCALE GENOMIC DNA]</scope>
    <source>
        <strain evidence="12 13">GDSW-R2A3</strain>
    </source>
</reference>
<evidence type="ECO:0000256" key="5">
    <source>
        <dbReference type="ARBA" id="ARBA00022723"/>
    </source>
</evidence>
<evidence type="ECO:0000256" key="10">
    <source>
        <dbReference type="ARBA" id="ARBA00022977"/>
    </source>
</evidence>
<keyword evidence="6 11" id="KW-0547">Nucleotide-binding</keyword>
<keyword evidence="7 11" id="KW-0418">Kinase</keyword>
<comment type="catalytic activity">
    <reaction evidence="1 11">
        <text>5-(2-hydroxyethyl)-4-methylthiazole + ATP = 4-methyl-5-(2-phosphooxyethyl)-thiazole + ADP + H(+)</text>
        <dbReference type="Rhea" id="RHEA:24212"/>
        <dbReference type="ChEBI" id="CHEBI:15378"/>
        <dbReference type="ChEBI" id="CHEBI:17957"/>
        <dbReference type="ChEBI" id="CHEBI:30616"/>
        <dbReference type="ChEBI" id="CHEBI:58296"/>
        <dbReference type="ChEBI" id="CHEBI:456216"/>
        <dbReference type="EC" id="2.7.1.50"/>
    </reaction>
</comment>
<protein>
    <recommendedName>
        <fullName evidence="11">Hydroxyethylthiazole kinase</fullName>
        <ecNumber evidence="11">2.7.1.50</ecNumber>
    </recommendedName>
    <alternativeName>
        <fullName evidence="11">4-methyl-5-beta-hydroxyethylthiazole kinase</fullName>
        <shortName evidence="11">TH kinase</shortName>
        <shortName evidence="11">Thz kinase</shortName>
    </alternativeName>
</protein>
<evidence type="ECO:0000256" key="8">
    <source>
        <dbReference type="ARBA" id="ARBA00022840"/>
    </source>
</evidence>
<dbReference type="GO" id="GO:0004417">
    <property type="term" value="F:hydroxyethylthiazole kinase activity"/>
    <property type="evidence" value="ECO:0007669"/>
    <property type="project" value="UniProtKB-UniRule"/>
</dbReference>
<feature type="binding site" evidence="11">
    <location>
        <position position="44"/>
    </location>
    <ligand>
        <name>substrate</name>
    </ligand>
</feature>
<dbReference type="PRINTS" id="PR01099">
    <property type="entry name" value="HYETHTZKNASE"/>
</dbReference>
<dbReference type="UniPathway" id="UPA00060">
    <property type="reaction ID" value="UER00139"/>
</dbReference>
<dbReference type="Gene3D" id="3.40.1190.20">
    <property type="match status" value="1"/>
</dbReference>
<dbReference type="GO" id="GO:0005524">
    <property type="term" value="F:ATP binding"/>
    <property type="evidence" value="ECO:0007669"/>
    <property type="project" value="UniProtKB-UniRule"/>
</dbReference>
<comment type="similarity">
    <text evidence="11">Belongs to the Thz kinase family.</text>
</comment>
<dbReference type="PIRSF" id="PIRSF000513">
    <property type="entry name" value="Thz_kinase"/>
    <property type="match status" value="1"/>
</dbReference>
<comment type="cofactor">
    <cofactor evidence="2 11">
        <name>Mg(2+)</name>
        <dbReference type="ChEBI" id="CHEBI:18420"/>
    </cofactor>
</comment>
<feature type="binding site" evidence="11">
    <location>
        <position position="195"/>
    </location>
    <ligand>
        <name>substrate</name>
    </ligand>
</feature>
<dbReference type="RefSeq" id="WP_094251195.1">
    <property type="nucleotide sequence ID" value="NZ_JBHLXL010000001.1"/>
</dbReference>
<dbReference type="EC" id="2.7.1.50" evidence="11"/>
<dbReference type="GO" id="GO:0009229">
    <property type="term" value="P:thiamine diphosphate biosynthetic process"/>
    <property type="evidence" value="ECO:0007669"/>
    <property type="project" value="UniProtKB-UniRule"/>
</dbReference>
<dbReference type="AlphaFoldDB" id="A0A235FE74"/>
<feature type="binding site" evidence="11">
    <location>
        <position position="122"/>
    </location>
    <ligand>
        <name>ATP</name>
        <dbReference type="ChEBI" id="CHEBI:30616"/>
    </ligand>
</feature>
<dbReference type="HAMAP" id="MF_00228">
    <property type="entry name" value="Thz_kinase"/>
    <property type="match status" value="1"/>
</dbReference>
<accession>A0A235FE74</accession>
<feature type="binding site" evidence="11">
    <location>
        <position position="168"/>
    </location>
    <ligand>
        <name>ATP</name>
        <dbReference type="ChEBI" id="CHEBI:30616"/>
    </ligand>
</feature>
<sequence length="275" mass="28915">MRNDKTILLNEIRHKKPLIHHMTNQVTMSLLANGILAAGGSPMMVHSEDEVAEAVRFADALVINIGTLDAAAARSMKIAVKEACEYRTPVVIDPVAVGMTKLRRNTIAEILSEGSGSLKVICGNAAEIACFAQKQWSGKGVDGEMAGADLKGIAQSAAKQTGCLIVMTGKLDVITDGEKTVVLETGHEMMAKVTGTGCLSTSLTALFLANSLTSSLSSVEKAARAMLMLGICAEKAAAASPGSGTFAVQLLDELYRVSGEELEDMYEQVVKEGAL</sequence>
<dbReference type="NCBIfam" id="TIGR00694">
    <property type="entry name" value="thiM"/>
    <property type="match status" value="1"/>
</dbReference>
<keyword evidence="4 11" id="KW-0808">Transferase</keyword>
<evidence type="ECO:0000256" key="2">
    <source>
        <dbReference type="ARBA" id="ARBA00001946"/>
    </source>
</evidence>
<dbReference type="InterPro" id="IPR029056">
    <property type="entry name" value="Ribokinase-like"/>
</dbReference>
<evidence type="ECO:0000256" key="4">
    <source>
        <dbReference type="ARBA" id="ARBA00022679"/>
    </source>
</evidence>
<evidence type="ECO:0000313" key="13">
    <source>
        <dbReference type="Proteomes" id="UP000215059"/>
    </source>
</evidence>
<evidence type="ECO:0000256" key="7">
    <source>
        <dbReference type="ARBA" id="ARBA00022777"/>
    </source>
</evidence>
<proteinExistence type="inferred from homology"/>
<dbReference type="NCBIfam" id="NF006830">
    <property type="entry name" value="PRK09355.1"/>
    <property type="match status" value="1"/>
</dbReference>
<evidence type="ECO:0000256" key="9">
    <source>
        <dbReference type="ARBA" id="ARBA00022842"/>
    </source>
</evidence>
<gene>
    <name evidence="11" type="primary">thiM</name>
    <name evidence="12" type="ORF">CGZ90_04865</name>
</gene>